<evidence type="ECO:0000259" key="8">
    <source>
        <dbReference type="PROSITE" id="PS50112"/>
    </source>
</evidence>
<dbReference type="Gene3D" id="3.30.450.20">
    <property type="entry name" value="PAS domain"/>
    <property type="match status" value="4"/>
</dbReference>
<dbReference type="InterPro" id="IPR000160">
    <property type="entry name" value="GGDEF_dom"/>
</dbReference>
<dbReference type="CDD" id="cd01948">
    <property type="entry name" value="EAL"/>
    <property type="match status" value="1"/>
</dbReference>
<dbReference type="PANTHER" id="PTHR44757:SF2">
    <property type="entry name" value="BIOFILM ARCHITECTURE MAINTENANCE PROTEIN MBAA"/>
    <property type="match status" value="1"/>
</dbReference>
<feature type="domain" description="GGDEF" evidence="11">
    <location>
        <begin position="952"/>
        <end position="1084"/>
    </location>
</feature>
<dbReference type="GO" id="GO:0071732">
    <property type="term" value="P:cellular response to nitric oxide"/>
    <property type="evidence" value="ECO:0007669"/>
    <property type="project" value="UniProtKB-ARBA"/>
</dbReference>
<dbReference type="InterPro" id="IPR035919">
    <property type="entry name" value="EAL_sf"/>
</dbReference>
<evidence type="ECO:0000259" key="9">
    <source>
        <dbReference type="PROSITE" id="PS50113"/>
    </source>
</evidence>
<dbReference type="EMBL" id="CP013099">
    <property type="protein sequence ID" value="ALP54003.1"/>
    <property type="molecule type" value="Genomic_DNA"/>
</dbReference>
<sequence length="1523" mass="170404">MSSILNKGFHPGRSPVMIAMCYVVFAGLWIYVSSFLLQLSTDDSVILSQLELVNGVFFVALSGALLYLLLKYGQGPAANADDHVQAPPGDNRPSTRRLVVMLMSLLLLVPVVGVGILAYQEPRLERDTLNNLDAIAKLKALQIESWINERQSDGYTLARDPSFVAQVVRLARGDDGPKQALRARLNAFRNAYGYRSIVLLNAQGGGLLTSGEPHRPLANQQEMLMSLPATGFQVMPLFRDAEGTLHFDLLVGLGPDGASETRPGYILIHIEPEQFLLPYMTRWPDSSPSGETLLVRDDGDSVMFLNQPKFSQANPLDLQFSTRDPHLAAAFAVRSGGSGVFQGKDYRGVPVLAAFHAVNGTRWQIIAKLDRAEVLEPLYILVRWISLISLLAVSVISISLIILWRQQQRVYGLALQAEKTKTDRALRHFYELPFIGMAITSPTTRRWLLFNDCLCEILGYEFDELAQMTWDDVTHPDDLKQNFAAFDRVVRAESDGYTLDKRFVRKDGAIVFATVDVKCVRKPDGTADYLVSTVRDITGTKLAEQALKASEARLRTLLNTIPDLIWLKDTAGVYLFCNPVFERVFGADEDEIVGKTDYDFVDKDLADFFQENDRKVILDQQPTIAEESLSFRRTGYHCVFETIKTPVFDPQGRLVGVLGIARDITDRKQAQQRLSLIIEGSNDAPWDWDLVQDELYYSPQFWRMFGYEIDELSADSGLWRRLAHADDIHAVEEAIERLTSGVQDRESVECRFRHKDGHYVPTLIRGIATCDETGKTVRLTGTLMDLSERKSIEAEMHLAAQVFEQSREGIMITDADRTIVMVNKAFTEITGYEAAEALGKTPRLVSSDRHDAAFFQAIDETLARDGYWQGEIWNKRKDDSVYPEWLSITQAVDAGGKLTGYIGVFEDITQRKQYEEHIRWLAHYDPLTRLPNRALLLDRARHAITLSERQNKKVSVLFCDLDRFKYVNDTLGHGMGDKLLAEVANRLLSVVRDGDTVSRQGGDEFVLLLPNTDAHGAARVAEKVLAAVNQAYQIDDYRLTVSFSIGIAVCPDDGREFDVLAKYADIAMYRAKHMGRNDYCFFTSDLQQTTAHALRLESDIPHAIEAGELQVYYQPQVALDGGAVIGVEALLRWKHSEFGMIPPDEFIPIAERSGQILQIGEWVLRSATRQLKTWLEMGFEPIKVAVNLSVRQLKQPHIYEKVKAILEETDLQPGLLELELTESMLMENQENVIETLYKLSELGVQIAIDDFGTGFSSLSYLKRLPVDNLKIDKTFVQDMLTNPDDAIIARSIITLGHSLGLTVIAEGVETGAQVDFLRDHNCDQLQGYVFSRPLPVDEVTRLLAGPKRMPVLPGAGIGQTAKTLLLVDDEPTVLLALERGLHSEGYRILTATSGEQGLEVLAVNQVGVIVADQRMPGMSGVEFLSKAKELYPDTIRVVLSGYTDVEFITDAINRGDIYRFFTKPWEIDVLRANINEAFRRYEMLIENRRLARDLKEANKLLARLSGGGDGRSDSSGPALGGGS</sequence>
<dbReference type="CDD" id="cd17569">
    <property type="entry name" value="REC_HupR-like"/>
    <property type="match status" value="1"/>
</dbReference>
<dbReference type="InterPro" id="IPR001789">
    <property type="entry name" value="Sig_transdc_resp-reg_receiver"/>
</dbReference>
<evidence type="ECO:0000259" key="10">
    <source>
        <dbReference type="PROSITE" id="PS50883"/>
    </source>
</evidence>
<dbReference type="Pfam" id="PF00563">
    <property type="entry name" value="EAL"/>
    <property type="match status" value="1"/>
</dbReference>
<feature type="domain" description="PAS" evidence="8">
    <location>
        <begin position="670"/>
        <end position="742"/>
    </location>
</feature>
<feature type="domain" description="Response regulatory" evidence="7">
    <location>
        <begin position="1363"/>
        <end position="1478"/>
    </location>
</feature>
<feature type="domain" description="PAC" evidence="9">
    <location>
        <begin position="497"/>
        <end position="549"/>
    </location>
</feature>
<dbReference type="InterPro" id="IPR001610">
    <property type="entry name" value="PAC"/>
</dbReference>
<keyword evidence="6" id="KW-1133">Transmembrane helix</keyword>
<feature type="domain" description="PAC" evidence="9">
    <location>
        <begin position="868"/>
        <end position="920"/>
    </location>
</feature>
<dbReference type="SUPFAM" id="SSF55073">
    <property type="entry name" value="Nucleotide cyclase"/>
    <property type="match status" value="1"/>
</dbReference>
<comment type="catalytic activity">
    <reaction evidence="4">
        <text>3',3'-c-di-GMP + H2O = 5'-phosphoguanylyl(3'-&gt;5')guanosine + H(+)</text>
        <dbReference type="Rhea" id="RHEA:24902"/>
        <dbReference type="ChEBI" id="CHEBI:15377"/>
        <dbReference type="ChEBI" id="CHEBI:15378"/>
        <dbReference type="ChEBI" id="CHEBI:58754"/>
        <dbReference type="ChEBI" id="CHEBI:58805"/>
        <dbReference type="EC" id="3.1.4.52"/>
    </reaction>
    <physiologicalReaction direction="left-to-right" evidence="4">
        <dbReference type="Rhea" id="RHEA:24903"/>
    </physiologicalReaction>
</comment>
<dbReference type="SMART" id="SM00086">
    <property type="entry name" value="PAC"/>
    <property type="match status" value="4"/>
</dbReference>
<dbReference type="PROSITE" id="PS50883">
    <property type="entry name" value="EAL"/>
    <property type="match status" value="1"/>
</dbReference>
<dbReference type="EC" id="3.1.4.52" evidence="2"/>
<evidence type="ECO:0000256" key="5">
    <source>
        <dbReference type="PROSITE-ProRule" id="PRU00169"/>
    </source>
</evidence>
<dbReference type="CDD" id="cd18774">
    <property type="entry name" value="PDC2_HK_sensor"/>
    <property type="match status" value="1"/>
</dbReference>
<dbReference type="SUPFAM" id="SSF55785">
    <property type="entry name" value="PYP-like sensor domain (PAS domain)"/>
    <property type="match status" value="4"/>
</dbReference>
<dbReference type="CDD" id="cd01949">
    <property type="entry name" value="GGDEF"/>
    <property type="match status" value="1"/>
</dbReference>
<dbReference type="InterPro" id="IPR029787">
    <property type="entry name" value="Nucleotide_cyclase"/>
</dbReference>
<feature type="transmembrane region" description="Helical" evidence="6">
    <location>
        <begin position="52"/>
        <end position="70"/>
    </location>
</feature>
<dbReference type="FunFam" id="3.20.20.450:FF:000001">
    <property type="entry name" value="Cyclic di-GMP phosphodiesterase yahA"/>
    <property type="match status" value="1"/>
</dbReference>
<protein>
    <recommendedName>
        <fullName evidence="2">cyclic-guanylate-specific phosphodiesterase</fullName>
        <ecNumber evidence="2">3.1.4.52</ecNumber>
    </recommendedName>
</protein>
<feature type="domain" description="PAS" evidence="8">
    <location>
        <begin position="550"/>
        <end position="628"/>
    </location>
</feature>
<dbReference type="SUPFAM" id="SSF52172">
    <property type="entry name" value="CheY-like"/>
    <property type="match status" value="1"/>
</dbReference>
<dbReference type="Pfam" id="PF13426">
    <property type="entry name" value="PAS_9"/>
    <property type="match status" value="1"/>
</dbReference>
<evidence type="ECO:0000259" key="11">
    <source>
        <dbReference type="PROSITE" id="PS50887"/>
    </source>
</evidence>
<dbReference type="InterPro" id="IPR011006">
    <property type="entry name" value="CheY-like_superfamily"/>
</dbReference>
<evidence type="ECO:0000259" key="7">
    <source>
        <dbReference type="PROSITE" id="PS50110"/>
    </source>
</evidence>
<dbReference type="SMART" id="SM00091">
    <property type="entry name" value="PAS"/>
    <property type="match status" value="4"/>
</dbReference>
<keyword evidence="13" id="KW-1185">Reference proteome</keyword>
<dbReference type="InterPro" id="IPR000014">
    <property type="entry name" value="PAS"/>
</dbReference>
<name>A0A0S2TFU6_9GAMM</name>
<dbReference type="Gene3D" id="3.40.50.2300">
    <property type="match status" value="1"/>
</dbReference>
<dbReference type="KEGG" id="tee:Tel_13155"/>
<dbReference type="GO" id="GO:0000160">
    <property type="term" value="P:phosphorelay signal transduction system"/>
    <property type="evidence" value="ECO:0007669"/>
    <property type="project" value="InterPro"/>
</dbReference>
<proteinExistence type="predicted"/>
<evidence type="ECO:0000313" key="12">
    <source>
        <dbReference type="EMBL" id="ALP54003.1"/>
    </source>
</evidence>
<dbReference type="SUPFAM" id="SSF141868">
    <property type="entry name" value="EAL domain-like"/>
    <property type="match status" value="1"/>
</dbReference>
<dbReference type="Pfam" id="PF08448">
    <property type="entry name" value="PAS_4"/>
    <property type="match status" value="1"/>
</dbReference>
<dbReference type="PROSITE" id="PS50110">
    <property type="entry name" value="RESPONSE_REGULATORY"/>
    <property type="match status" value="1"/>
</dbReference>
<dbReference type="InterPro" id="IPR001633">
    <property type="entry name" value="EAL_dom"/>
</dbReference>
<evidence type="ECO:0000313" key="13">
    <source>
        <dbReference type="Proteomes" id="UP000055136"/>
    </source>
</evidence>
<reference evidence="12" key="1">
    <citation type="submission" date="2015-10" db="EMBL/GenBank/DDBJ databases">
        <title>Description of Candidatus Tenderia electrophaga gen. nov, sp. nov., an Uncultivated Electroautotroph from a Biocathode Enrichment.</title>
        <authorList>
            <person name="Eddie B.J."/>
            <person name="Malanoski A.P."/>
            <person name="Wang Z."/>
            <person name="Hall R.J."/>
            <person name="Oh S.D."/>
            <person name="Heiner C."/>
            <person name="Lin B."/>
            <person name="Strycharz-Glaven S.M."/>
        </authorList>
    </citation>
    <scope>NUCLEOTIDE SEQUENCE [LARGE SCALE GENOMIC DNA]</scope>
    <source>
        <strain evidence="12">NRL1</strain>
    </source>
</reference>
<dbReference type="InterPro" id="IPR043128">
    <property type="entry name" value="Rev_trsase/Diguanyl_cyclase"/>
</dbReference>
<dbReference type="Pfam" id="PF00072">
    <property type="entry name" value="Response_reg"/>
    <property type="match status" value="1"/>
</dbReference>
<keyword evidence="6" id="KW-0472">Membrane</keyword>
<dbReference type="SMART" id="SM00052">
    <property type="entry name" value="EAL"/>
    <property type="match status" value="1"/>
</dbReference>
<dbReference type="FunFam" id="3.30.70.270:FF:000001">
    <property type="entry name" value="Diguanylate cyclase domain protein"/>
    <property type="match status" value="1"/>
</dbReference>
<keyword evidence="3" id="KW-0973">c-di-GMP</keyword>
<accession>A0A0S2TFU6</accession>
<keyword evidence="6" id="KW-0812">Transmembrane</keyword>
<evidence type="ECO:0000256" key="2">
    <source>
        <dbReference type="ARBA" id="ARBA00012282"/>
    </source>
</evidence>
<evidence type="ECO:0000256" key="1">
    <source>
        <dbReference type="ARBA" id="ARBA00001946"/>
    </source>
</evidence>
<feature type="transmembrane region" description="Helical" evidence="6">
    <location>
        <begin position="378"/>
        <end position="404"/>
    </location>
</feature>
<dbReference type="InterPro" id="IPR013656">
    <property type="entry name" value="PAS_4"/>
</dbReference>
<dbReference type="Gene3D" id="3.20.20.450">
    <property type="entry name" value="EAL domain"/>
    <property type="match status" value="1"/>
</dbReference>
<feature type="domain" description="PAS" evidence="8">
    <location>
        <begin position="448"/>
        <end position="493"/>
    </location>
</feature>
<dbReference type="Gene3D" id="3.30.70.270">
    <property type="match status" value="1"/>
</dbReference>
<feature type="domain" description="EAL" evidence="10">
    <location>
        <begin position="1093"/>
        <end position="1347"/>
    </location>
</feature>
<dbReference type="PROSITE" id="PS50113">
    <property type="entry name" value="PAC"/>
    <property type="match status" value="4"/>
</dbReference>
<evidence type="ECO:0000256" key="4">
    <source>
        <dbReference type="ARBA" id="ARBA00051114"/>
    </source>
</evidence>
<dbReference type="Proteomes" id="UP000055136">
    <property type="component" value="Chromosome"/>
</dbReference>
<feature type="domain" description="PAS" evidence="8">
    <location>
        <begin position="795"/>
        <end position="841"/>
    </location>
</feature>
<evidence type="ECO:0000256" key="3">
    <source>
        <dbReference type="ARBA" id="ARBA00022636"/>
    </source>
</evidence>
<dbReference type="Pfam" id="PF08447">
    <property type="entry name" value="PAS_3"/>
    <property type="match status" value="2"/>
</dbReference>
<organism evidence="12 13">
    <name type="scientific">Candidatus Tenderia electrophaga</name>
    <dbReference type="NCBI Taxonomy" id="1748243"/>
    <lineage>
        <taxon>Bacteria</taxon>
        <taxon>Pseudomonadati</taxon>
        <taxon>Pseudomonadota</taxon>
        <taxon>Gammaproteobacteria</taxon>
        <taxon>Candidatus Tenderiales</taxon>
        <taxon>Candidatus Tenderiaceae</taxon>
        <taxon>Candidatus Tenderia</taxon>
    </lineage>
</organism>
<dbReference type="NCBIfam" id="TIGR00254">
    <property type="entry name" value="GGDEF"/>
    <property type="match status" value="1"/>
</dbReference>
<dbReference type="GO" id="GO:0071111">
    <property type="term" value="F:cyclic-guanylate-specific phosphodiesterase activity"/>
    <property type="evidence" value="ECO:0007669"/>
    <property type="project" value="UniProtKB-EC"/>
</dbReference>
<dbReference type="InterPro" id="IPR000700">
    <property type="entry name" value="PAS-assoc_C"/>
</dbReference>
<gene>
    <name evidence="12" type="ORF">Tel_13155</name>
</gene>
<dbReference type="PROSITE" id="PS50887">
    <property type="entry name" value="GGDEF"/>
    <property type="match status" value="1"/>
</dbReference>
<dbReference type="NCBIfam" id="TIGR00229">
    <property type="entry name" value="sensory_box"/>
    <property type="match status" value="4"/>
</dbReference>
<feature type="transmembrane region" description="Helical" evidence="6">
    <location>
        <begin position="16"/>
        <end position="40"/>
    </location>
</feature>
<dbReference type="InterPro" id="IPR013655">
    <property type="entry name" value="PAS_fold_3"/>
</dbReference>
<keyword evidence="5" id="KW-0597">Phosphoprotein</keyword>
<feature type="domain" description="PAC" evidence="9">
    <location>
        <begin position="623"/>
        <end position="676"/>
    </location>
</feature>
<dbReference type="SMART" id="SM00448">
    <property type="entry name" value="REC"/>
    <property type="match status" value="1"/>
</dbReference>
<dbReference type="InterPro" id="IPR035965">
    <property type="entry name" value="PAS-like_dom_sf"/>
</dbReference>
<dbReference type="SMART" id="SM00267">
    <property type="entry name" value="GGDEF"/>
    <property type="match status" value="1"/>
</dbReference>
<feature type="modified residue" description="4-aspartylphosphate" evidence="5">
    <location>
        <position position="1412"/>
    </location>
</feature>
<dbReference type="Pfam" id="PF00990">
    <property type="entry name" value="GGDEF"/>
    <property type="match status" value="1"/>
</dbReference>
<dbReference type="PROSITE" id="PS50112">
    <property type="entry name" value="PAS"/>
    <property type="match status" value="4"/>
</dbReference>
<dbReference type="CDD" id="cd00130">
    <property type="entry name" value="PAS"/>
    <property type="match status" value="4"/>
</dbReference>
<comment type="cofactor">
    <cofactor evidence="1">
        <name>Mg(2+)</name>
        <dbReference type="ChEBI" id="CHEBI:18420"/>
    </cofactor>
</comment>
<feature type="transmembrane region" description="Helical" evidence="6">
    <location>
        <begin position="98"/>
        <end position="119"/>
    </location>
</feature>
<feature type="domain" description="PAC" evidence="9">
    <location>
        <begin position="746"/>
        <end position="798"/>
    </location>
</feature>
<evidence type="ECO:0000256" key="6">
    <source>
        <dbReference type="SAM" id="Phobius"/>
    </source>
</evidence>
<dbReference type="InterPro" id="IPR052155">
    <property type="entry name" value="Biofilm_reg_signaling"/>
</dbReference>
<dbReference type="STRING" id="1748243.Tel_13155"/>
<dbReference type="PANTHER" id="PTHR44757">
    <property type="entry name" value="DIGUANYLATE CYCLASE DGCP"/>
    <property type="match status" value="1"/>
</dbReference>